<dbReference type="Pfam" id="PF00498">
    <property type="entry name" value="FHA"/>
    <property type="match status" value="1"/>
</dbReference>
<feature type="region of interest" description="Disordered" evidence="1">
    <location>
        <begin position="1"/>
        <end position="33"/>
    </location>
</feature>
<evidence type="ECO:0000256" key="2">
    <source>
        <dbReference type="SAM" id="Phobius"/>
    </source>
</evidence>
<dbReference type="InterPro" id="IPR000253">
    <property type="entry name" value="FHA_dom"/>
</dbReference>
<comment type="caution">
    <text evidence="4">The sequence shown here is derived from an EMBL/GenBank/DDBJ whole genome shotgun (WGS) entry which is preliminary data.</text>
</comment>
<dbReference type="SMART" id="SM00240">
    <property type="entry name" value="FHA"/>
    <property type="match status" value="1"/>
</dbReference>
<proteinExistence type="predicted"/>
<name>A0A9P6U5P0_9FUNG</name>
<keyword evidence="2" id="KW-0472">Membrane</keyword>
<dbReference type="OrthoDB" id="687730at2759"/>
<sequence length="284" mass="30983">MSDSSSDDSRLSWGWQESSTVVREDVPSKGRSKAYIKSQESEVSVMRLKIQEQSVPNGGAEASIPRPRQFTFRKDSRLFLGRSPSCTSNRTRQLVAGHEDAVASNGLDDGFFSNQVISKVHGAIYERDGELVLVDQDSTHGTFVNGEKVETARILQDSDRVRLGRNVTRKGVQYKALEFVVGIEYGICSDVREGATTLTTSHDEAEHTVEHDSPPLSSIMAPREQESEPIDPLTMTGCKRKRVGTESPDPAMQPPESKRTAFVIAALAGVIVGSVGTIVTLASM</sequence>
<organism evidence="4 5">
    <name type="scientific">Mortierella polycephala</name>
    <dbReference type="NCBI Taxonomy" id="41804"/>
    <lineage>
        <taxon>Eukaryota</taxon>
        <taxon>Fungi</taxon>
        <taxon>Fungi incertae sedis</taxon>
        <taxon>Mucoromycota</taxon>
        <taxon>Mortierellomycotina</taxon>
        <taxon>Mortierellomycetes</taxon>
        <taxon>Mortierellales</taxon>
        <taxon>Mortierellaceae</taxon>
        <taxon>Mortierella</taxon>
    </lineage>
</organism>
<evidence type="ECO:0000313" key="4">
    <source>
        <dbReference type="EMBL" id="KAG0260260.1"/>
    </source>
</evidence>
<feature type="transmembrane region" description="Helical" evidence="2">
    <location>
        <begin position="261"/>
        <end position="282"/>
    </location>
</feature>
<dbReference type="SUPFAM" id="SSF49879">
    <property type="entry name" value="SMAD/FHA domain"/>
    <property type="match status" value="1"/>
</dbReference>
<protein>
    <recommendedName>
        <fullName evidence="3">FHA domain-containing protein</fullName>
    </recommendedName>
</protein>
<dbReference type="Gene3D" id="2.60.200.20">
    <property type="match status" value="1"/>
</dbReference>
<dbReference type="InterPro" id="IPR008984">
    <property type="entry name" value="SMAD_FHA_dom_sf"/>
</dbReference>
<gene>
    <name evidence="4" type="ORF">BG011_002041</name>
</gene>
<reference evidence="4" key="1">
    <citation type="journal article" date="2020" name="Fungal Divers.">
        <title>Resolving the Mortierellaceae phylogeny through synthesis of multi-gene phylogenetics and phylogenomics.</title>
        <authorList>
            <person name="Vandepol N."/>
            <person name="Liber J."/>
            <person name="Desiro A."/>
            <person name="Na H."/>
            <person name="Kennedy M."/>
            <person name="Barry K."/>
            <person name="Grigoriev I.V."/>
            <person name="Miller A.N."/>
            <person name="O'Donnell K."/>
            <person name="Stajich J.E."/>
            <person name="Bonito G."/>
        </authorList>
    </citation>
    <scope>NUCLEOTIDE SEQUENCE</scope>
    <source>
        <strain evidence="4">KOD948</strain>
    </source>
</reference>
<dbReference type="EMBL" id="JAAAJA010000160">
    <property type="protein sequence ID" value="KAG0260260.1"/>
    <property type="molecule type" value="Genomic_DNA"/>
</dbReference>
<accession>A0A9P6U5P0</accession>
<dbReference type="CDD" id="cd00060">
    <property type="entry name" value="FHA"/>
    <property type="match status" value="1"/>
</dbReference>
<keyword evidence="5" id="KW-1185">Reference proteome</keyword>
<keyword evidence="2" id="KW-1133">Transmembrane helix</keyword>
<evidence type="ECO:0000259" key="3">
    <source>
        <dbReference type="PROSITE" id="PS50006"/>
    </source>
</evidence>
<dbReference type="Proteomes" id="UP000726737">
    <property type="component" value="Unassembled WGS sequence"/>
</dbReference>
<dbReference type="AlphaFoldDB" id="A0A9P6U5P0"/>
<feature type="domain" description="FHA" evidence="3">
    <location>
        <begin position="78"/>
        <end position="149"/>
    </location>
</feature>
<dbReference type="PROSITE" id="PS50006">
    <property type="entry name" value="FHA_DOMAIN"/>
    <property type="match status" value="1"/>
</dbReference>
<keyword evidence="2" id="KW-0812">Transmembrane</keyword>
<evidence type="ECO:0000256" key="1">
    <source>
        <dbReference type="SAM" id="MobiDB-lite"/>
    </source>
</evidence>
<evidence type="ECO:0000313" key="5">
    <source>
        <dbReference type="Proteomes" id="UP000726737"/>
    </source>
</evidence>